<dbReference type="EMBL" id="BMYF01000013">
    <property type="protein sequence ID" value="GHB40894.1"/>
    <property type="molecule type" value="Genomic_DNA"/>
</dbReference>
<dbReference type="RefSeq" id="WP_189582343.1">
    <property type="nucleotide sequence ID" value="NZ_BMYF01000013.1"/>
</dbReference>
<dbReference type="PROSITE" id="PS51257">
    <property type="entry name" value="PROKAR_LIPOPROTEIN"/>
    <property type="match status" value="1"/>
</dbReference>
<keyword evidence="2" id="KW-1185">Reference proteome</keyword>
<protein>
    <recommendedName>
        <fullName evidence="3">6-bladed beta-propeller protein</fullName>
    </recommendedName>
</protein>
<gene>
    <name evidence="1" type="ORF">GCM10008106_22520</name>
</gene>
<comment type="caution">
    <text evidence="1">The sequence shown here is derived from an EMBL/GenBank/DDBJ whole genome shotgun (WGS) entry which is preliminary data.</text>
</comment>
<name>A0A8J3G644_9BACT</name>
<evidence type="ECO:0000313" key="1">
    <source>
        <dbReference type="EMBL" id="GHB40894.1"/>
    </source>
</evidence>
<dbReference type="AlphaFoldDB" id="A0A8J3G644"/>
<reference evidence="1" key="1">
    <citation type="journal article" date="2014" name="Int. J. Syst. Evol. Microbiol.">
        <title>Complete genome sequence of Corynebacterium casei LMG S-19264T (=DSM 44701T), isolated from a smear-ripened cheese.</title>
        <authorList>
            <consortium name="US DOE Joint Genome Institute (JGI-PGF)"/>
            <person name="Walter F."/>
            <person name="Albersmeier A."/>
            <person name="Kalinowski J."/>
            <person name="Ruckert C."/>
        </authorList>
    </citation>
    <scope>NUCLEOTIDE SEQUENCE</scope>
    <source>
        <strain evidence="1">KCTC 23224</strain>
    </source>
</reference>
<proteinExistence type="predicted"/>
<evidence type="ECO:0000313" key="2">
    <source>
        <dbReference type="Proteomes" id="UP000642809"/>
    </source>
</evidence>
<dbReference type="Proteomes" id="UP000642809">
    <property type="component" value="Unassembled WGS sequence"/>
</dbReference>
<reference evidence="1" key="2">
    <citation type="submission" date="2020-09" db="EMBL/GenBank/DDBJ databases">
        <authorList>
            <person name="Sun Q."/>
            <person name="Kim S."/>
        </authorList>
    </citation>
    <scope>NUCLEOTIDE SEQUENCE</scope>
    <source>
        <strain evidence="1">KCTC 23224</strain>
    </source>
</reference>
<accession>A0A8J3G644</accession>
<sequence>MRNNVILFICALLVYSCKQDPSTADDVKEFEFVVVDSLVTDLLETVRVLDYHHEKGLYLAVKYMTMEGHYYILDKSGNVVAENFLSEGPDAFGLVLVRAGFVGDEILFVSEGTSYVYDLSLKQKRRFPFEQGVRMRLIHWTRDNLSTFRMNDGSLHALMNLNDAYLQTYPMDYYDTLQLAHLMDIQTGAIHKGGKLLPNTKFTSGKFYPFMDKPLFFSDQFSSTISTILYGDTLLYQLDPVKNFELVQAISLPRITPDQIKEVSMDQASYATVREFRSDNVTLGGMFDQLLGYGDELLVGYRSGGRPDLVFDNPSPEQSEAFSASQKRYYFLIKDGKRMGQAIPWDKPGSLILNVGPNRYLHYADQADLHETENDYQSYPIYELREKVQK</sequence>
<evidence type="ECO:0008006" key="3">
    <source>
        <dbReference type="Google" id="ProtNLM"/>
    </source>
</evidence>
<organism evidence="1 2">
    <name type="scientific">Mongoliitalea lutea</name>
    <dbReference type="NCBI Taxonomy" id="849756"/>
    <lineage>
        <taxon>Bacteria</taxon>
        <taxon>Pseudomonadati</taxon>
        <taxon>Bacteroidota</taxon>
        <taxon>Cytophagia</taxon>
        <taxon>Cytophagales</taxon>
        <taxon>Cyclobacteriaceae</taxon>
        <taxon>Mongoliitalea</taxon>
    </lineage>
</organism>